<feature type="compositionally biased region" description="Polar residues" evidence="1">
    <location>
        <begin position="809"/>
        <end position="819"/>
    </location>
</feature>
<feature type="region of interest" description="Disordered" evidence="1">
    <location>
        <begin position="873"/>
        <end position="915"/>
    </location>
</feature>
<dbReference type="HOGENOM" id="CLU_300721_0_0_1"/>
<name>A0A0B2WVF9_METAS</name>
<reference evidence="2 3" key="1">
    <citation type="journal article" date="2014" name="Proc. Natl. Acad. Sci. U.S.A.">
        <title>Trajectory and genomic determinants of fungal-pathogen speciation and host adaptation.</title>
        <authorList>
            <person name="Hu X."/>
            <person name="Xiao G."/>
            <person name="Zheng P."/>
            <person name="Shang Y."/>
            <person name="Su Y."/>
            <person name="Zhang X."/>
            <person name="Liu X."/>
            <person name="Zhan S."/>
            <person name="St Leger R.J."/>
            <person name="Wang C."/>
        </authorList>
    </citation>
    <scope>NUCLEOTIDE SEQUENCE [LARGE SCALE GENOMIC DNA]</scope>
    <source>
        <strain evidence="2 3">ARSEF 1941</strain>
    </source>
</reference>
<feature type="compositionally biased region" description="Low complexity" evidence="1">
    <location>
        <begin position="111"/>
        <end position="121"/>
    </location>
</feature>
<feature type="compositionally biased region" description="Basic and acidic residues" evidence="1">
    <location>
        <begin position="561"/>
        <end position="578"/>
    </location>
</feature>
<evidence type="ECO:0000313" key="2">
    <source>
        <dbReference type="EMBL" id="KHO00102.1"/>
    </source>
</evidence>
<sequence>MGHRWKRWYASASAEPEIDLLSAVFGLPSRRDLKRASETTRRKHSPRYDSGSDATKNDDDGDDDQNEQSDDSSDQPSIHDTTRRSDDLKLRHSATSIRKSMSKKRQHTHSRSSSAKSQRSTLSKKTKCSSELKNKTRTCKRPSASSIRRDEESSSASVSPSARFSTANVLQKSQETVPSPGLFSSNIQRHVANDTSRSTFPYMLQPIPTFLPHYAPAYLVHSGKYPQETQTSEWNRASTSFSIGSNFQNLQRLQLLLDRLHRELLKQPTDSQLHNDYQSAQNQLNSLLDSMVARKSNGMKQTSLDKAKTPAETLKSREPLVDKENVAPASIYDEAAVESYIPSEHHDCRDRTFSIAHLREKSPSRTIRHHLCSGCGSVRSQKFHEKHPIGTWHKPVLNFCSFCREKLLKKGRIEKYHFCFGCGKVRSKAFQKKYKPKPGHALLPNYCGNCTAEVRVNEELNEMSVLESTTAHSISPPEQGCSIADTGSSNLPGLFRDGLPSHCDSDLPIEEFGAKTSRSRNEARLRLDHVSAENTSSVPVSPAESSPFYPGRRLGSAQRRAQREVAKNFKEYQKKPRDSLNQGGYHAPYVEEEDSVSEQRMSLSNYGSTVESSNNGGFSEERQKNKECQGSKRRSSGTEGQNWSPDFIYERAAPLQSTNSSSERTLRYHHLDNRGQHREKITEDPRHNRQDFPRPDSFCEPSRFPTGVFGKSNKEGEDGPGQGPRRKSPLGNGEWSHYSTISNKQEDRTGNRTKQPDPPAFRSSRGAFGPGYSPKQPHFTMDQHDQARCSRSGIRSPNAQEDMPAGHRNPSSPSLSGSNAGKPPNKFNSHTPNETAYARSVFTDYSRSTDNPYYKPRARPFRNAANSDFCDTWDWRSNRGRNTQNNQRPGDGPFDGHVPEPIIEEPVSPSSSPVQPTKLLGQYLYLLAPNSHPTSLLEFHIPNDESSGDPDSEDGDCSAESIALNSTVSSLQAAGPMSATAQ</sequence>
<comment type="caution">
    <text evidence="2">The sequence shown here is derived from an EMBL/GenBank/DDBJ whole genome shotgun (WGS) entry which is preliminary data.</text>
</comment>
<feature type="compositionally biased region" description="Acidic residues" evidence="1">
    <location>
        <begin position="59"/>
        <end position="73"/>
    </location>
</feature>
<feature type="region of interest" description="Disordered" evidence="1">
    <location>
        <begin position="25"/>
        <end position="184"/>
    </location>
</feature>
<evidence type="ECO:0000313" key="3">
    <source>
        <dbReference type="Proteomes" id="UP000030816"/>
    </source>
</evidence>
<protein>
    <submittedName>
        <fullName evidence="2">Uncharacterized protein</fullName>
    </submittedName>
</protein>
<feature type="compositionally biased region" description="Basic and acidic residues" evidence="1">
    <location>
        <begin position="80"/>
        <end position="90"/>
    </location>
</feature>
<feature type="compositionally biased region" description="Acidic residues" evidence="1">
    <location>
        <begin position="946"/>
        <end position="957"/>
    </location>
</feature>
<feature type="region of interest" description="Disordered" evidence="1">
    <location>
        <begin position="941"/>
        <end position="982"/>
    </location>
</feature>
<accession>A0A0B2WVF9</accession>
<feature type="compositionally biased region" description="Basic residues" evidence="1">
    <location>
        <begin position="100"/>
        <end position="110"/>
    </location>
</feature>
<feature type="compositionally biased region" description="Polar residues" evidence="1">
    <location>
        <begin position="963"/>
        <end position="972"/>
    </location>
</feature>
<proteinExistence type="predicted"/>
<dbReference type="RefSeq" id="XP_040681167.1">
    <property type="nucleotide sequence ID" value="XM_040820824.1"/>
</dbReference>
<feature type="compositionally biased region" description="Polar residues" evidence="1">
    <location>
        <begin position="598"/>
        <end position="617"/>
    </location>
</feature>
<dbReference type="Proteomes" id="UP000030816">
    <property type="component" value="Unassembled WGS sequence"/>
</dbReference>
<gene>
    <name evidence="2" type="ORF">MAM_02025</name>
</gene>
<dbReference type="OrthoDB" id="5415512at2759"/>
<organism evidence="2 3">
    <name type="scientific">Metarhizium album (strain ARSEF 1941)</name>
    <dbReference type="NCBI Taxonomy" id="1081103"/>
    <lineage>
        <taxon>Eukaryota</taxon>
        <taxon>Fungi</taxon>
        <taxon>Dikarya</taxon>
        <taxon>Ascomycota</taxon>
        <taxon>Pezizomycotina</taxon>
        <taxon>Sordariomycetes</taxon>
        <taxon>Hypocreomycetidae</taxon>
        <taxon>Hypocreales</taxon>
        <taxon>Clavicipitaceae</taxon>
        <taxon>Metarhizium</taxon>
    </lineage>
</organism>
<feature type="compositionally biased region" description="Polar residues" evidence="1">
    <location>
        <begin position="166"/>
        <end position="184"/>
    </location>
</feature>
<dbReference type="AlphaFoldDB" id="A0A0B2WVF9"/>
<dbReference type="GeneID" id="63736480"/>
<keyword evidence="3" id="KW-1185">Reference proteome</keyword>
<feature type="compositionally biased region" description="Basic and acidic residues" evidence="1">
    <location>
        <begin position="664"/>
        <end position="694"/>
    </location>
</feature>
<feature type="compositionally biased region" description="Low complexity" evidence="1">
    <location>
        <begin position="899"/>
        <end position="914"/>
    </location>
</feature>
<feature type="region of interest" description="Disordered" evidence="1">
    <location>
        <begin position="529"/>
        <end position="859"/>
    </location>
</feature>
<dbReference type="STRING" id="1081103.A0A0B2WVF9"/>
<dbReference type="EMBL" id="AZHE01000003">
    <property type="protein sequence ID" value="KHO00102.1"/>
    <property type="molecule type" value="Genomic_DNA"/>
</dbReference>
<evidence type="ECO:0000256" key="1">
    <source>
        <dbReference type="SAM" id="MobiDB-lite"/>
    </source>
</evidence>
<feature type="compositionally biased region" description="Basic and acidic residues" evidence="1">
    <location>
        <begin position="29"/>
        <end position="40"/>
    </location>
</feature>
<feature type="compositionally biased region" description="Low complexity" evidence="1">
    <location>
        <begin position="154"/>
        <end position="165"/>
    </location>
</feature>
<feature type="compositionally biased region" description="Low complexity" evidence="1">
    <location>
        <begin position="536"/>
        <end position="547"/>
    </location>
</feature>
<feature type="compositionally biased region" description="Basic and acidic residues" evidence="1">
    <location>
        <begin position="619"/>
        <end position="630"/>
    </location>
</feature>